<comment type="caution">
    <text evidence="2">The sequence shown here is derived from an EMBL/GenBank/DDBJ whole genome shotgun (WGS) entry which is preliminary data.</text>
</comment>
<dbReference type="Proteomes" id="UP000196587">
    <property type="component" value="Unassembled WGS sequence"/>
</dbReference>
<name>A0A1Y4JP41_9BACE</name>
<evidence type="ECO:0000313" key="2">
    <source>
        <dbReference type="EMBL" id="OUP32549.1"/>
    </source>
</evidence>
<dbReference type="EMBL" id="NFKE01000012">
    <property type="protein sequence ID" value="OUP32549.1"/>
    <property type="molecule type" value="Genomic_DNA"/>
</dbReference>
<organism evidence="2 3">
    <name type="scientific">Bacteroides clarus</name>
    <dbReference type="NCBI Taxonomy" id="626929"/>
    <lineage>
        <taxon>Bacteria</taxon>
        <taxon>Pseudomonadati</taxon>
        <taxon>Bacteroidota</taxon>
        <taxon>Bacteroidia</taxon>
        <taxon>Bacteroidales</taxon>
        <taxon>Bacteroidaceae</taxon>
        <taxon>Bacteroides</taxon>
    </lineage>
</organism>
<protein>
    <submittedName>
        <fullName evidence="2">Uncharacterized protein</fullName>
    </submittedName>
</protein>
<dbReference type="RefSeq" id="WP_087413346.1">
    <property type="nucleotide sequence ID" value="NZ_NFKE01000012.1"/>
</dbReference>
<gene>
    <name evidence="2" type="ORF">B5F24_14545</name>
</gene>
<dbReference type="AlphaFoldDB" id="A0A1Y4JP41"/>
<accession>A0A1Y4JP41</accession>
<proteinExistence type="predicted"/>
<evidence type="ECO:0000256" key="1">
    <source>
        <dbReference type="SAM" id="MobiDB-lite"/>
    </source>
</evidence>
<sequence>MEKEVKTIGEELTKAVETMKEAGKAGKETAKQPVKEEKSADTPAKGKGKNSKKDEAAKLQEEINRKTKELEKCLADLERKKEISRNRTAFINAMDKLDEAADKLKQEDTFETAVYKLRFAEASGYGSNSDIFTISNRFLLAEFIKFMQKKIQQKIEELEQLLISE</sequence>
<reference evidence="3" key="1">
    <citation type="submission" date="2017-04" db="EMBL/GenBank/DDBJ databases">
        <title>Function of individual gut microbiota members based on whole genome sequencing of pure cultures obtained from chicken caecum.</title>
        <authorList>
            <person name="Medvecky M."/>
            <person name="Cejkova D."/>
            <person name="Polansky O."/>
            <person name="Karasova D."/>
            <person name="Kubasova T."/>
            <person name="Cizek A."/>
            <person name="Rychlik I."/>
        </authorList>
    </citation>
    <scope>NUCLEOTIDE SEQUENCE [LARGE SCALE GENOMIC DNA]</scope>
    <source>
        <strain evidence="3">An189</strain>
    </source>
</reference>
<feature type="compositionally biased region" description="Basic and acidic residues" evidence="1">
    <location>
        <begin position="17"/>
        <end position="40"/>
    </location>
</feature>
<feature type="region of interest" description="Disordered" evidence="1">
    <location>
        <begin position="17"/>
        <end position="59"/>
    </location>
</feature>
<evidence type="ECO:0000313" key="3">
    <source>
        <dbReference type="Proteomes" id="UP000196587"/>
    </source>
</evidence>